<evidence type="ECO:0000313" key="3">
    <source>
        <dbReference type="Proteomes" id="UP001060261"/>
    </source>
</evidence>
<dbReference type="Proteomes" id="UP001060261">
    <property type="component" value="Chromosome"/>
</dbReference>
<organism evidence="2 3">
    <name type="scientific">Deinococcus rubellus</name>
    <dbReference type="NCBI Taxonomy" id="1889240"/>
    <lineage>
        <taxon>Bacteria</taxon>
        <taxon>Thermotogati</taxon>
        <taxon>Deinococcota</taxon>
        <taxon>Deinococci</taxon>
        <taxon>Deinococcales</taxon>
        <taxon>Deinococcaceae</taxon>
        <taxon>Deinococcus</taxon>
    </lineage>
</organism>
<accession>A0ABY5YIW3</accession>
<sequence>MCEVCGAYPHYSMEDIEDLPSLDFTTLYSRLSVLEYRRHLPSAMLMAYIANALGGKGDSKALASHKRYEAEEFLPGFARPPMLTRDLPLTPAQCKAVMEGVGARELPSWAVQLLHQIMPMGQIMRHGGTSAVSEEDEWERQLESAERWTND</sequence>
<protein>
    <submittedName>
        <fullName evidence="2">Uncharacterized protein</fullName>
    </submittedName>
</protein>
<evidence type="ECO:0000313" key="2">
    <source>
        <dbReference type="EMBL" id="UWX64750.1"/>
    </source>
</evidence>
<dbReference type="RefSeq" id="WP_260561011.1">
    <property type="nucleotide sequence ID" value="NZ_CP104213.1"/>
</dbReference>
<feature type="compositionally biased region" description="Basic and acidic residues" evidence="1">
    <location>
        <begin position="139"/>
        <end position="151"/>
    </location>
</feature>
<feature type="region of interest" description="Disordered" evidence="1">
    <location>
        <begin position="128"/>
        <end position="151"/>
    </location>
</feature>
<reference evidence="2" key="1">
    <citation type="submission" date="2022-09" db="EMBL/GenBank/DDBJ databases">
        <title>genome sequence of Deinococcus rubellus.</title>
        <authorList>
            <person name="Srinivasan S."/>
        </authorList>
    </citation>
    <scope>NUCLEOTIDE SEQUENCE</scope>
    <source>
        <strain evidence="2">Ant6</strain>
    </source>
</reference>
<keyword evidence="3" id="KW-1185">Reference proteome</keyword>
<gene>
    <name evidence="2" type="ORF">N0D28_03565</name>
</gene>
<proteinExistence type="predicted"/>
<dbReference type="EMBL" id="CP104213">
    <property type="protein sequence ID" value="UWX64750.1"/>
    <property type="molecule type" value="Genomic_DNA"/>
</dbReference>
<name>A0ABY5YIW3_9DEIO</name>
<evidence type="ECO:0000256" key="1">
    <source>
        <dbReference type="SAM" id="MobiDB-lite"/>
    </source>
</evidence>